<organism evidence="9 10">
    <name type="scientific">Marinobacter xestospongiae</name>
    <dbReference type="NCBI Taxonomy" id="994319"/>
    <lineage>
        <taxon>Bacteria</taxon>
        <taxon>Pseudomonadati</taxon>
        <taxon>Pseudomonadota</taxon>
        <taxon>Gammaproteobacteria</taxon>
        <taxon>Pseudomonadales</taxon>
        <taxon>Marinobacteraceae</taxon>
        <taxon>Marinobacter</taxon>
    </lineage>
</organism>
<feature type="modified residue" description="4-aspartylphosphate" evidence="6">
    <location>
        <position position="54"/>
    </location>
</feature>
<keyword evidence="3" id="KW-0805">Transcription regulation</keyword>
<dbReference type="Pfam" id="PF00158">
    <property type="entry name" value="Sigma54_activat"/>
    <property type="match status" value="1"/>
</dbReference>
<feature type="domain" description="Sigma-54 factor interaction" evidence="7">
    <location>
        <begin position="141"/>
        <end position="370"/>
    </location>
</feature>
<accession>A0ABU3VY53</accession>
<dbReference type="Gene3D" id="3.40.50.300">
    <property type="entry name" value="P-loop containing nucleotide triphosphate hydrolases"/>
    <property type="match status" value="1"/>
</dbReference>
<dbReference type="RefSeq" id="WP_316973823.1">
    <property type="nucleotide sequence ID" value="NZ_JAWIIJ010000006.1"/>
</dbReference>
<evidence type="ECO:0000313" key="10">
    <source>
        <dbReference type="Proteomes" id="UP001269819"/>
    </source>
</evidence>
<keyword evidence="1" id="KW-0547">Nucleotide-binding</keyword>
<dbReference type="Gene3D" id="1.10.8.60">
    <property type="match status" value="1"/>
</dbReference>
<dbReference type="Proteomes" id="UP001269819">
    <property type="component" value="Unassembled WGS sequence"/>
</dbReference>
<evidence type="ECO:0000256" key="2">
    <source>
        <dbReference type="ARBA" id="ARBA00022840"/>
    </source>
</evidence>
<reference evidence="9 10" key="1">
    <citation type="submission" date="2023-10" db="EMBL/GenBank/DDBJ databases">
        <title>Characteristics and mechanism of a salt-tolerant marine origin heterotrophic nitrifying- aerobic denitrifying bacteria Marinobacter xestospongiae HN1.</title>
        <authorList>
            <person name="Qi R."/>
        </authorList>
    </citation>
    <scope>NUCLEOTIDE SEQUENCE [LARGE SCALE GENOMIC DNA]</scope>
    <source>
        <strain evidence="9 10">HN1</strain>
    </source>
</reference>
<dbReference type="Gene3D" id="1.10.10.60">
    <property type="entry name" value="Homeodomain-like"/>
    <property type="match status" value="1"/>
</dbReference>
<comment type="caution">
    <text evidence="9">The sequence shown here is derived from an EMBL/GenBank/DDBJ whole genome shotgun (WGS) entry which is preliminary data.</text>
</comment>
<sequence>MSAVRVLVIDDEHNLVRSIRFALEDQAMSVAGAHTGADGIKAIDTERPDVVLLDLGLPDISGLEVLAELKTDYPELPVIMISAHGDTRAAVKAVKDGAVDYITKPFDWDELVLLIRRSSERFRIKRELTYLRQRQSHADRIIGFSDPVRQLKRTIEQVGQSNTRTVLISGPSGTGKALIARSVHDFRMQEAPFIEVNCAALPEQLIEAELFGAEKGAYTGATQSRAGLIALADGGTLFLDEIGELPLPLQAKLLSFLENRSYRPVGASREFQAEVLVIAATNRDLKAESDAGNFRADLYYRLNILPIDAPGLAGRPEDIDLLLNYFGERFAAQEASEPPRWHPEVVRRLQGYHWPGNVRELRNLVERMTILHPGREITPDRLPDEFHHHDTTTAPAARYTDAVEAREKELILQALRETDWRKGEAAERLGISRHALKRRIQRLGIEA</sequence>
<dbReference type="InterPro" id="IPR009057">
    <property type="entry name" value="Homeodomain-like_sf"/>
</dbReference>
<dbReference type="Pfam" id="PF00072">
    <property type="entry name" value="Response_reg"/>
    <property type="match status" value="1"/>
</dbReference>
<dbReference type="SUPFAM" id="SSF52540">
    <property type="entry name" value="P-loop containing nucleoside triphosphate hydrolases"/>
    <property type="match status" value="1"/>
</dbReference>
<dbReference type="PRINTS" id="PR01590">
    <property type="entry name" value="HTHFIS"/>
</dbReference>
<evidence type="ECO:0000256" key="6">
    <source>
        <dbReference type="PROSITE-ProRule" id="PRU00169"/>
    </source>
</evidence>
<dbReference type="PROSITE" id="PS00688">
    <property type="entry name" value="SIGMA54_INTERACT_3"/>
    <property type="match status" value="1"/>
</dbReference>
<evidence type="ECO:0000259" key="7">
    <source>
        <dbReference type="PROSITE" id="PS50045"/>
    </source>
</evidence>
<dbReference type="SMART" id="SM00448">
    <property type="entry name" value="REC"/>
    <property type="match status" value="1"/>
</dbReference>
<dbReference type="EMBL" id="JAWIIJ010000006">
    <property type="protein sequence ID" value="MDV2079214.1"/>
    <property type="molecule type" value="Genomic_DNA"/>
</dbReference>
<evidence type="ECO:0000313" key="9">
    <source>
        <dbReference type="EMBL" id="MDV2079214.1"/>
    </source>
</evidence>
<dbReference type="InterPro" id="IPR003593">
    <property type="entry name" value="AAA+_ATPase"/>
</dbReference>
<name>A0ABU3VY53_9GAMM</name>
<evidence type="ECO:0000256" key="5">
    <source>
        <dbReference type="ARBA" id="ARBA00023163"/>
    </source>
</evidence>
<evidence type="ECO:0000256" key="1">
    <source>
        <dbReference type="ARBA" id="ARBA00022741"/>
    </source>
</evidence>
<protein>
    <submittedName>
        <fullName evidence="9">Sigma-54 dependent transcriptional regulator</fullName>
    </submittedName>
</protein>
<evidence type="ECO:0000256" key="3">
    <source>
        <dbReference type="ARBA" id="ARBA00023015"/>
    </source>
</evidence>
<dbReference type="PROSITE" id="PS50110">
    <property type="entry name" value="RESPONSE_REGULATORY"/>
    <property type="match status" value="1"/>
</dbReference>
<dbReference type="SMART" id="SM00382">
    <property type="entry name" value="AAA"/>
    <property type="match status" value="1"/>
</dbReference>
<dbReference type="InterPro" id="IPR011006">
    <property type="entry name" value="CheY-like_superfamily"/>
</dbReference>
<dbReference type="InterPro" id="IPR058031">
    <property type="entry name" value="AAA_lid_NorR"/>
</dbReference>
<keyword evidence="5" id="KW-0804">Transcription</keyword>
<dbReference type="InterPro" id="IPR002078">
    <property type="entry name" value="Sigma_54_int"/>
</dbReference>
<dbReference type="Pfam" id="PF25601">
    <property type="entry name" value="AAA_lid_14"/>
    <property type="match status" value="1"/>
</dbReference>
<dbReference type="SUPFAM" id="SSF52172">
    <property type="entry name" value="CheY-like"/>
    <property type="match status" value="1"/>
</dbReference>
<dbReference type="InterPro" id="IPR027417">
    <property type="entry name" value="P-loop_NTPase"/>
</dbReference>
<dbReference type="Pfam" id="PF02954">
    <property type="entry name" value="HTH_8"/>
    <property type="match status" value="1"/>
</dbReference>
<dbReference type="InterPro" id="IPR025944">
    <property type="entry name" value="Sigma_54_int_dom_CS"/>
</dbReference>
<keyword evidence="4" id="KW-0238">DNA-binding</keyword>
<dbReference type="SUPFAM" id="SSF46689">
    <property type="entry name" value="Homeodomain-like"/>
    <property type="match status" value="1"/>
</dbReference>
<keyword evidence="10" id="KW-1185">Reference proteome</keyword>
<proteinExistence type="predicted"/>
<dbReference type="InterPro" id="IPR002197">
    <property type="entry name" value="HTH_Fis"/>
</dbReference>
<dbReference type="InterPro" id="IPR025943">
    <property type="entry name" value="Sigma_54_int_dom_ATP-bd_2"/>
</dbReference>
<keyword evidence="6" id="KW-0597">Phosphoprotein</keyword>
<dbReference type="CDD" id="cd00009">
    <property type="entry name" value="AAA"/>
    <property type="match status" value="1"/>
</dbReference>
<dbReference type="PANTHER" id="PTHR32071">
    <property type="entry name" value="TRANSCRIPTIONAL REGULATORY PROTEIN"/>
    <property type="match status" value="1"/>
</dbReference>
<dbReference type="InterPro" id="IPR001789">
    <property type="entry name" value="Sig_transdc_resp-reg_receiver"/>
</dbReference>
<keyword evidence="2" id="KW-0067">ATP-binding</keyword>
<evidence type="ECO:0000256" key="4">
    <source>
        <dbReference type="ARBA" id="ARBA00023125"/>
    </source>
</evidence>
<gene>
    <name evidence="9" type="ORF">RYS15_10970</name>
</gene>
<feature type="domain" description="Response regulatory" evidence="8">
    <location>
        <begin position="5"/>
        <end position="119"/>
    </location>
</feature>
<evidence type="ECO:0000259" key="8">
    <source>
        <dbReference type="PROSITE" id="PS50110"/>
    </source>
</evidence>
<dbReference type="PROSITE" id="PS50045">
    <property type="entry name" value="SIGMA54_INTERACT_4"/>
    <property type="match status" value="1"/>
</dbReference>
<dbReference type="Gene3D" id="3.40.50.2300">
    <property type="match status" value="1"/>
</dbReference>
<dbReference type="PROSITE" id="PS00676">
    <property type="entry name" value="SIGMA54_INTERACT_2"/>
    <property type="match status" value="1"/>
</dbReference>